<keyword evidence="1" id="KW-1133">Transmembrane helix</keyword>
<gene>
    <name evidence="2" type="ORF">D0Z08_21540</name>
</gene>
<dbReference type="AlphaFoldDB" id="A0A417XXY5"/>
<keyword evidence="1" id="KW-0812">Transmembrane</keyword>
<dbReference type="Proteomes" id="UP000283644">
    <property type="component" value="Unassembled WGS sequence"/>
</dbReference>
<sequence>MMAASMRYDATGRLLPTGLVGNLGPVLLGVVSRMVAAAAPGLLLTSRNRERGGPGVRRWVAGAVALALPLVVAAGVTGTAHHHDQVSEADHAAR</sequence>
<proteinExistence type="predicted"/>
<evidence type="ECO:0000256" key="1">
    <source>
        <dbReference type="SAM" id="Phobius"/>
    </source>
</evidence>
<evidence type="ECO:0000313" key="3">
    <source>
        <dbReference type="Proteomes" id="UP000283644"/>
    </source>
</evidence>
<organism evidence="2 3">
    <name type="scientific">Nocardioides immobilis</name>
    <dbReference type="NCBI Taxonomy" id="2049295"/>
    <lineage>
        <taxon>Bacteria</taxon>
        <taxon>Bacillati</taxon>
        <taxon>Actinomycetota</taxon>
        <taxon>Actinomycetes</taxon>
        <taxon>Propionibacteriales</taxon>
        <taxon>Nocardioidaceae</taxon>
        <taxon>Nocardioides</taxon>
    </lineage>
</organism>
<protein>
    <submittedName>
        <fullName evidence="2">Uncharacterized protein</fullName>
    </submittedName>
</protein>
<dbReference type="EMBL" id="QXGH01000027">
    <property type="protein sequence ID" value="RHW25027.1"/>
    <property type="molecule type" value="Genomic_DNA"/>
</dbReference>
<keyword evidence="1" id="KW-0472">Membrane</keyword>
<keyword evidence="3" id="KW-1185">Reference proteome</keyword>
<accession>A0A417XXY5</accession>
<feature type="transmembrane region" description="Helical" evidence="1">
    <location>
        <begin position="23"/>
        <end position="44"/>
    </location>
</feature>
<comment type="caution">
    <text evidence="2">The sequence shown here is derived from an EMBL/GenBank/DDBJ whole genome shotgun (WGS) entry which is preliminary data.</text>
</comment>
<name>A0A417XXY5_9ACTN</name>
<feature type="transmembrane region" description="Helical" evidence="1">
    <location>
        <begin position="56"/>
        <end position="76"/>
    </location>
</feature>
<reference evidence="2 3" key="1">
    <citation type="submission" date="2018-09" db="EMBL/GenBank/DDBJ databases">
        <title>Genome sequencing of Nocardioides immobilis CCTCC AB 2017083 for comparison to Nocardioides silvaticus.</title>
        <authorList>
            <person name="Li C."/>
            <person name="Wang G."/>
        </authorList>
    </citation>
    <scope>NUCLEOTIDE SEQUENCE [LARGE SCALE GENOMIC DNA]</scope>
    <source>
        <strain evidence="2 3">CCTCC AB 2017083</strain>
    </source>
</reference>
<evidence type="ECO:0000313" key="2">
    <source>
        <dbReference type="EMBL" id="RHW25027.1"/>
    </source>
</evidence>